<keyword evidence="2" id="KW-0472">Membrane</keyword>
<dbReference type="EMBL" id="UOFV01000196">
    <property type="protein sequence ID" value="VAX00011.1"/>
    <property type="molecule type" value="Genomic_DNA"/>
</dbReference>
<evidence type="ECO:0000256" key="2">
    <source>
        <dbReference type="SAM" id="Phobius"/>
    </source>
</evidence>
<name>A0A3B1AEC6_9ZZZZ</name>
<evidence type="ECO:0000313" key="3">
    <source>
        <dbReference type="EMBL" id="VAX00011.1"/>
    </source>
</evidence>
<protein>
    <submittedName>
        <fullName evidence="3">Uncharacterized protein</fullName>
    </submittedName>
</protein>
<organism evidence="3">
    <name type="scientific">hydrothermal vent metagenome</name>
    <dbReference type="NCBI Taxonomy" id="652676"/>
    <lineage>
        <taxon>unclassified sequences</taxon>
        <taxon>metagenomes</taxon>
        <taxon>ecological metagenomes</taxon>
    </lineage>
</organism>
<feature type="coiled-coil region" evidence="1">
    <location>
        <begin position="50"/>
        <end position="84"/>
    </location>
</feature>
<feature type="transmembrane region" description="Helical" evidence="2">
    <location>
        <begin position="12"/>
        <end position="30"/>
    </location>
</feature>
<keyword evidence="1" id="KW-0175">Coiled coil</keyword>
<keyword evidence="2" id="KW-0812">Transmembrane</keyword>
<dbReference type="AlphaFoldDB" id="A0A3B1AEC6"/>
<accession>A0A3B1AEC6</accession>
<proteinExistence type="predicted"/>
<evidence type="ECO:0000256" key="1">
    <source>
        <dbReference type="SAM" id="Coils"/>
    </source>
</evidence>
<sequence>MDIAHIPKSFWRSLSFCMVVATIGVLYIAYKSSSVSIEIADAKISLSSAISTTKEIKSNLEKENERLKKVNAEITEELRRTSVEVAKVIQNPAVEIETILDSWRLSSADVGFNKAVVSQKAFEQLNMQIQKVENAVKIK</sequence>
<reference evidence="3" key="1">
    <citation type="submission" date="2018-06" db="EMBL/GenBank/DDBJ databases">
        <authorList>
            <person name="Zhirakovskaya E."/>
        </authorList>
    </citation>
    <scope>NUCLEOTIDE SEQUENCE</scope>
</reference>
<gene>
    <name evidence="3" type="ORF">MNBD_GAMMA19-395</name>
</gene>
<keyword evidence="2" id="KW-1133">Transmembrane helix</keyword>